<sequence length="598" mass="62261">MAKRLAPPTAAPKRLHEPAATPSAALGTTARTSASVSEAWAARYAGTGDSYDGAADVAIDANGSVYVTGFSLGSSSGYDYVTVKYNANGFQLWEVRYNGPANSDDVPTSLAVDGAGNVYVTGSSVGTGTRYDYATVKYSPDGQQRWVARYSGPANNEDLAASLAVDAAGNVAVTGASYNGLGSSYDYLTVKYTTTGQQLWEARYNGPASSDDLPTTLALDGAGNVYVTGTSYSSSQSDYATLKYDASSGQLQWQAFYNGPGNNYDLVRELAVDATGRVAVTGLSFNGSSYDYATASYSGAGQPQWSAVHNGAGNGYDEATGVALDGTGNVLVTGYAETSGGNWDYTTFKYAAADGQPVWEARYNGPDGGYDEAKDVAVDANGDVLVTGRSFTGLGLSEYATVKYAASSGQQLWAARAQGVGSGDQQATGIAVNAAGTVAVTGTATRSTTNSNYATLTYAASGQTRWRAEGPEITNVRSEASDMAVDAAGNVFVTGMVYGGSTARWEVLTVKYAANGQLDWQARYPAEVVTGRLPHIAVDAAGNVAVAGTIYSSPLSDCLILKYEGATGRQQWARTYNGPGNGGMASPMWRWTRPVTWS</sequence>
<reference evidence="2" key="1">
    <citation type="submission" date="2022-04" db="EMBL/GenBank/DDBJ databases">
        <title>Hymenobacter sp. isolated from the air.</title>
        <authorList>
            <person name="Won M."/>
            <person name="Lee C.-M."/>
            <person name="Woen H.-Y."/>
            <person name="Kwon S.-W."/>
        </authorList>
    </citation>
    <scope>NUCLEOTIDE SEQUENCE</scope>
    <source>
        <strain evidence="2">5420S-77</strain>
        <plasmid evidence="2">unnamed3</plasmid>
    </source>
</reference>
<dbReference type="Gene3D" id="2.120.10.30">
    <property type="entry name" value="TolB, C-terminal domain"/>
    <property type="match status" value="2"/>
</dbReference>
<dbReference type="RefSeq" id="WP_245126778.1">
    <property type="nucleotide sequence ID" value="NZ_CP095064.1"/>
</dbReference>
<accession>A0ABY4GDZ9</accession>
<evidence type="ECO:0000256" key="1">
    <source>
        <dbReference type="SAM" id="MobiDB-lite"/>
    </source>
</evidence>
<dbReference type="InterPro" id="IPR013431">
    <property type="entry name" value="Delta_60_rpt"/>
</dbReference>
<keyword evidence="3" id="KW-1185">Reference proteome</keyword>
<dbReference type="SUPFAM" id="SSF50998">
    <property type="entry name" value="Quinoprotein alcohol dehydrogenase-like"/>
    <property type="match status" value="1"/>
</dbReference>
<proteinExistence type="predicted"/>
<name>A0ABY4GDZ9_9BACT</name>
<organism evidence="2 3">
    <name type="scientific">Hymenobacter volaticus</name>
    <dbReference type="NCBI Taxonomy" id="2932254"/>
    <lineage>
        <taxon>Bacteria</taxon>
        <taxon>Pseudomonadati</taxon>
        <taxon>Bacteroidota</taxon>
        <taxon>Cytophagia</taxon>
        <taxon>Cytophagales</taxon>
        <taxon>Hymenobacteraceae</taxon>
        <taxon>Hymenobacter</taxon>
    </lineage>
</organism>
<feature type="region of interest" description="Disordered" evidence="1">
    <location>
        <begin position="1"/>
        <end position="28"/>
    </location>
</feature>
<keyword evidence="2" id="KW-0614">Plasmid</keyword>
<dbReference type="EMBL" id="CP095064">
    <property type="protein sequence ID" value="UOQ69026.1"/>
    <property type="molecule type" value="Genomic_DNA"/>
</dbReference>
<dbReference type="Proteomes" id="UP000830401">
    <property type="component" value="Plasmid unnamed3"/>
</dbReference>
<dbReference type="InterPro" id="IPR010620">
    <property type="entry name" value="SBBP_repeat"/>
</dbReference>
<geneLocation type="plasmid" evidence="2 3">
    <name>unnamed3</name>
</geneLocation>
<dbReference type="NCBIfam" id="TIGR02608">
    <property type="entry name" value="delta_60_rpt"/>
    <property type="match status" value="3"/>
</dbReference>
<dbReference type="PANTHER" id="PTHR42754">
    <property type="entry name" value="ENDOGLUCANASE"/>
    <property type="match status" value="1"/>
</dbReference>
<dbReference type="Pfam" id="PF06739">
    <property type="entry name" value="SBBP"/>
    <property type="match status" value="1"/>
</dbReference>
<gene>
    <name evidence="2" type="ORF">MUN86_26345</name>
</gene>
<protein>
    <submittedName>
        <fullName evidence="2">SBBP repeat-containing protein</fullName>
    </submittedName>
</protein>
<dbReference type="PANTHER" id="PTHR42754:SF1">
    <property type="entry name" value="LIPOPROTEIN"/>
    <property type="match status" value="1"/>
</dbReference>
<dbReference type="InterPro" id="IPR011042">
    <property type="entry name" value="6-blade_b-propeller_TolB-like"/>
</dbReference>
<evidence type="ECO:0000313" key="3">
    <source>
        <dbReference type="Proteomes" id="UP000830401"/>
    </source>
</evidence>
<evidence type="ECO:0000313" key="2">
    <source>
        <dbReference type="EMBL" id="UOQ69026.1"/>
    </source>
</evidence>
<dbReference type="InterPro" id="IPR011047">
    <property type="entry name" value="Quinoprotein_ADH-like_sf"/>
</dbReference>